<name>A0A1H6MB69_9FLAO</name>
<reference evidence="2" key="1">
    <citation type="submission" date="2016-10" db="EMBL/GenBank/DDBJ databases">
        <authorList>
            <person name="Varghese N."/>
            <person name="Submissions S."/>
        </authorList>
    </citation>
    <scope>NUCLEOTIDE SEQUENCE [LARGE SCALE GENOMIC DNA]</scope>
    <source>
        <strain evidence="2">DSM 19326</strain>
    </source>
</reference>
<sequence>MENINDIKIKLIQKICESDNYYLLSAFLKNFESKSPNIVAGSPSIYESEKPMTEEEVEAYFKEEEIKLPAEILEILNISEEQINNGQTFTNEEVNAYFEEWLKD</sequence>
<gene>
    <name evidence="1" type="ORF">SAMN05421793_1612</name>
</gene>
<protein>
    <submittedName>
        <fullName evidence="1">Uncharacterized protein</fullName>
    </submittedName>
</protein>
<keyword evidence="2" id="KW-1185">Reference proteome</keyword>
<organism evidence="1 2">
    <name type="scientific">Epilithonimonas hominis</name>
    <dbReference type="NCBI Taxonomy" id="420404"/>
    <lineage>
        <taxon>Bacteria</taxon>
        <taxon>Pseudomonadati</taxon>
        <taxon>Bacteroidota</taxon>
        <taxon>Flavobacteriia</taxon>
        <taxon>Flavobacteriales</taxon>
        <taxon>Weeksellaceae</taxon>
        <taxon>Chryseobacterium group</taxon>
        <taxon>Epilithonimonas</taxon>
    </lineage>
</organism>
<accession>A0A1H6MB69</accession>
<dbReference type="AlphaFoldDB" id="A0A1H6MB69"/>
<dbReference type="EMBL" id="FNWX01000061">
    <property type="protein sequence ID" value="SEH94964.1"/>
    <property type="molecule type" value="Genomic_DNA"/>
</dbReference>
<evidence type="ECO:0000313" key="2">
    <source>
        <dbReference type="Proteomes" id="UP000198555"/>
    </source>
</evidence>
<dbReference type="STRING" id="420404.SAMN05421793_1612"/>
<proteinExistence type="predicted"/>
<dbReference type="Proteomes" id="UP000198555">
    <property type="component" value="Unassembled WGS sequence"/>
</dbReference>
<evidence type="ECO:0000313" key="1">
    <source>
        <dbReference type="EMBL" id="SEH94964.1"/>
    </source>
</evidence>
<dbReference type="RefSeq" id="WP_089771033.1">
    <property type="nucleotide sequence ID" value="NZ_FNWX01000061.1"/>
</dbReference>